<dbReference type="EMBL" id="RBIR01000003">
    <property type="protein sequence ID" value="RKR19839.1"/>
    <property type="molecule type" value="Genomic_DNA"/>
</dbReference>
<name>A0A495ETE6_9MICC</name>
<feature type="compositionally biased region" description="Acidic residues" evidence="1">
    <location>
        <begin position="301"/>
        <end position="311"/>
    </location>
</feature>
<protein>
    <submittedName>
        <fullName evidence="2">Uncharacterized protein</fullName>
    </submittedName>
</protein>
<evidence type="ECO:0000256" key="1">
    <source>
        <dbReference type="SAM" id="MobiDB-lite"/>
    </source>
</evidence>
<gene>
    <name evidence="2" type="ORF">C8D78_1650</name>
</gene>
<proteinExistence type="predicted"/>
<dbReference type="RefSeq" id="WP_208641908.1">
    <property type="nucleotide sequence ID" value="NZ_RBIR01000003.1"/>
</dbReference>
<accession>A0A495ETE6</accession>
<dbReference type="AlphaFoldDB" id="A0A495ETE6"/>
<organism evidence="2 3">
    <name type="scientific">Arthrobacter oryzae</name>
    <dbReference type="NCBI Taxonomy" id="409290"/>
    <lineage>
        <taxon>Bacteria</taxon>
        <taxon>Bacillati</taxon>
        <taxon>Actinomycetota</taxon>
        <taxon>Actinomycetes</taxon>
        <taxon>Micrococcales</taxon>
        <taxon>Micrococcaceae</taxon>
        <taxon>Arthrobacter</taxon>
    </lineage>
</organism>
<feature type="region of interest" description="Disordered" evidence="1">
    <location>
        <begin position="1"/>
        <end position="85"/>
    </location>
</feature>
<comment type="caution">
    <text evidence="2">The sequence shown here is derived from an EMBL/GenBank/DDBJ whole genome shotgun (WGS) entry which is preliminary data.</text>
</comment>
<feature type="compositionally biased region" description="Low complexity" evidence="1">
    <location>
        <begin position="284"/>
        <end position="293"/>
    </location>
</feature>
<feature type="compositionally biased region" description="Polar residues" evidence="1">
    <location>
        <begin position="13"/>
        <end position="28"/>
    </location>
</feature>
<sequence length="311" mass="31794">MTQNPWPHDGSIDTPTATQETTLRQPSTFPRVADGEIYGATPAGAPAAPPAAPQPATGASTTDATKHEAAEVSRQAADSARNVAETAKSEAANVAAEVKTNARDLLHQAKADLTDQAGAQQVKVAEGLRSVSTELHTMASASGQPGVATDLVRQAAERSSAVANWLDARDPGSLLTEVKTFARQRPGTFLLLAAGAGVLAGRLSRSLSAGAPDSTAAGIPSTAGRPSTAGTAAPIARVPDTGMAVPPPPVQLPEPEMTTAGLAETYQPNPLADEGRESDPWPAAPAQAHPYRAAADRDDLGSDDPFDGGRR</sequence>
<feature type="region of interest" description="Disordered" evidence="1">
    <location>
        <begin position="209"/>
        <end position="311"/>
    </location>
</feature>
<evidence type="ECO:0000313" key="3">
    <source>
        <dbReference type="Proteomes" id="UP000276055"/>
    </source>
</evidence>
<evidence type="ECO:0000313" key="2">
    <source>
        <dbReference type="EMBL" id="RKR19839.1"/>
    </source>
</evidence>
<dbReference type="Proteomes" id="UP000276055">
    <property type="component" value="Unassembled WGS sequence"/>
</dbReference>
<reference evidence="2 3" key="1">
    <citation type="submission" date="2018-10" db="EMBL/GenBank/DDBJ databases">
        <title>Genomic Encyclopedia of Type Strains, Phase IV (KMG-IV): sequencing the most valuable type-strain genomes for metagenomic binning, comparative biology and taxonomic classification.</title>
        <authorList>
            <person name="Goeker M."/>
        </authorList>
    </citation>
    <scope>NUCLEOTIDE SEQUENCE [LARGE SCALE GENOMIC DNA]</scope>
    <source>
        <strain evidence="2 3">DSM 25586</strain>
    </source>
</reference>